<dbReference type="Proteomes" id="UP000283095">
    <property type="component" value="Chromosome"/>
</dbReference>
<evidence type="ECO:0000313" key="9">
    <source>
        <dbReference type="Proteomes" id="UP000283095"/>
    </source>
</evidence>
<comment type="similarity">
    <text evidence="7">Belongs to the drug/metabolite transporter (DMT) superfamily. Small multidrug resistance (SMR) (TC 2.A.7.1) family.</text>
</comment>
<dbReference type="PANTHER" id="PTHR30561:SF1">
    <property type="entry name" value="MULTIDRUG TRANSPORTER EMRE"/>
    <property type="match status" value="1"/>
</dbReference>
<keyword evidence="3" id="KW-1003">Cell membrane</keyword>
<dbReference type="GO" id="GO:0022857">
    <property type="term" value="F:transmembrane transporter activity"/>
    <property type="evidence" value="ECO:0007669"/>
    <property type="project" value="InterPro"/>
</dbReference>
<dbReference type="Pfam" id="PF00893">
    <property type="entry name" value="Multi_Drug_Res"/>
    <property type="match status" value="1"/>
</dbReference>
<evidence type="ECO:0000256" key="4">
    <source>
        <dbReference type="ARBA" id="ARBA00022692"/>
    </source>
</evidence>
<organism evidence="8 9">
    <name type="scientific">Peribacillus asahii</name>
    <dbReference type="NCBI Taxonomy" id="228899"/>
    <lineage>
        <taxon>Bacteria</taxon>
        <taxon>Bacillati</taxon>
        <taxon>Bacillota</taxon>
        <taxon>Bacilli</taxon>
        <taxon>Bacillales</taxon>
        <taxon>Bacillaceae</taxon>
        <taxon>Peribacillus</taxon>
    </lineage>
</organism>
<dbReference type="GO" id="GO:0005886">
    <property type="term" value="C:plasma membrane"/>
    <property type="evidence" value="ECO:0007669"/>
    <property type="project" value="UniProtKB-SubCell"/>
</dbReference>
<keyword evidence="4 7" id="KW-0812">Transmembrane</keyword>
<dbReference type="EMBL" id="CP026095">
    <property type="protein sequence ID" value="AZV43485.1"/>
    <property type="molecule type" value="Genomic_DNA"/>
</dbReference>
<dbReference type="InterPro" id="IPR000390">
    <property type="entry name" value="Small_drug/metabolite_transptr"/>
</dbReference>
<keyword evidence="6" id="KW-0472">Membrane</keyword>
<dbReference type="SUPFAM" id="SSF103481">
    <property type="entry name" value="Multidrug resistance efflux transporter EmrE"/>
    <property type="match status" value="1"/>
</dbReference>
<keyword evidence="5" id="KW-1133">Transmembrane helix</keyword>
<name>A0A3T0KTB2_9BACI</name>
<dbReference type="InterPro" id="IPR045324">
    <property type="entry name" value="Small_multidrug_res"/>
</dbReference>
<accession>A0A3T0KTB2</accession>
<dbReference type="Gene3D" id="1.10.3730.20">
    <property type="match status" value="1"/>
</dbReference>
<dbReference type="InterPro" id="IPR037185">
    <property type="entry name" value="EmrE-like"/>
</dbReference>
<evidence type="ECO:0000256" key="2">
    <source>
        <dbReference type="ARBA" id="ARBA00022448"/>
    </source>
</evidence>
<sequence length="109" mass="11295">MKGYGLLSIAIVAEIVATICLKLSEGFTVLAPSIVVVIGYGLAFFMLSKALAFLPLSLAYAIWSGVGTALTTILGILIFAEPFSLGVVLGISCIILGVVFMNTSKSGVH</sequence>
<evidence type="ECO:0000313" key="8">
    <source>
        <dbReference type="EMBL" id="AZV43485.1"/>
    </source>
</evidence>
<dbReference type="OrthoDB" id="21828at2"/>
<proteinExistence type="inferred from homology"/>
<evidence type="ECO:0000256" key="1">
    <source>
        <dbReference type="ARBA" id="ARBA00004651"/>
    </source>
</evidence>
<dbReference type="PANTHER" id="PTHR30561">
    <property type="entry name" value="SMR FAMILY PROTON-DEPENDENT DRUG EFFLUX TRANSPORTER SUGE"/>
    <property type="match status" value="1"/>
</dbReference>
<evidence type="ECO:0000256" key="3">
    <source>
        <dbReference type="ARBA" id="ARBA00022475"/>
    </source>
</evidence>
<dbReference type="KEGG" id="pasa:BAOM_2876"/>
<evidence type="ECO:0000256" key="7">
    <source>
        <dbReference type="RuleBase" id="RU003942"/>
    </source>
</evidence>
<evidence type="ECO:0000256" key="6">
    <source>
        <dbReference type="ARBA" id="ARBA00023136"/>
    </source>
</evidence>
<reference evidence="8 9" key="1">
    <citation type="submission" date="2018-01" db="EMBL/GenBank/DDBJ databases">
        <title>Bacillus asahii Genome sequencing and assembly.</title>
        <authorList>
            <person name="Jiang H."/>
            <person name="Feng Y."/>
            <person name="Zhao F."/>
            <person name="Lin X."/>
        </authorList>
    </citation>
    <scope>NUCLEOTIDE SEQUENCE [LARGE SCALE GENOMIC DNA]</scope>
    <source>
        <strain evidence="8 9">OM18</strain>
    </source>
</reference>
<dbReference type="FunFam" id="1.10.3730.20:FF:000001">
    <property type="entry name" value="Quaternary ammonium compound resistance transporter SugE"/>
    <property type="match status" value="1"/>
</dbReference>
<comment type="subcellular location">
    <subcellularLocation>
        <location evidence="1 7">Cell membrane</location>
        <topology evidence="1 7">Multi-pass membrane protein</topology>
    </subcellularLocation>
</comment>
<dbReference type="RefSeq" id="WP_127760666.1">
    <property type="nucleotide sequence ID" value="NZ_CP026095.1"/>
</dbReference>
<keyword evidence="2" id="KW-0813">Transport</keyword>
<gene>
    <name evidence="8" type="ORF">BAOM_2876</name>
</gene>
<dbReference type="AlphaFoldDB" id="A0A3T0KTB2"/>
<evidence type="ECO:0000256" key="5">
    <source>
        <dbReference type="ARBA" id="ARBA00022989"/>
    </source>
</evidence>
<protein>
    <submittedName>
        <fullName evidence="8">Multidrug resistance protein</fullName>
    </submittedName>
</protein>